<protein>
    <submittedName>
        <fullName evidence="1">Uncharacterized protein</fullName>
    </submittedName>
</protein>
<gene>
    <name evidence="1" type="ORF">ODALV1_LOCUS25100</name>
</gene>
<proteinExistence type="predicted"/>
<comment type="caution">
    <text evidence="1">The sequence shown here is derived from an EMBL/GenBank/DDBJ whole genome shotgun (WGS) entry which is preliminary data.</text>
</comment>
<sequence length="413" mass="48257">METFGRVYLRTKTGDDFNNLVLVPSARFSNLDHKWYDSEKMIHPEFEKHRGKEFSLHFKIQQRDKNGVLVPFEGYFQLPLRLGEMGIQDIEGARVAEKQDQELVRGYNLISTDRSTDEITKGIAQAAFLAACFPNQKLKDSKIHRIFLLAFFRFDDDLEAIRKDLRFHELKNLMKIMDGIFNGKSVNLDDINPSALGFPNTMMKYLKYMQMFEIELSKAEKENKISGNYIREYFREYLEGVCLENCVEWKKQPYASFVETNTELRVWVGAARVCFELALFDAKIDVNPEIRKTFLFQWLITLYTKQTCLVNDLVSFRKETEAGHGGGCNRVYLLHYAKGLPLGDAMQQVLDETNNFTIQLVETACLLSQLYSDDEHVLRFAQKANEIVYGHIQWLTFSERYHKNFVYDCVLEY</sequence>
<dbReference type="Proteomes" id="UP001642540">
    <property type="component" value="Unassembled WGS sequence"/>
</dbReference>
<dbReference type="InterPro" id="IPR008949">
    <property type="entry name" value="Isoprenoid_synthase_dom_sf"/>
</dbReference>
<organism evidence="1 2">
    <name type="scientific">Orchesella dallaii</name>
    <dbReference type="NCBI Taxonomy" id="48710"/>
    <lineage>
        <taxon>Eukaryota</taxon>
        <taxon>Metazoa</taxon>
        <taxon>Ecdysozoa</taxon>
        <taxon>Arthropoda</taxon>
        <taxon>Hexapoda</taxon>
        <taxon>Collembola</taxon>
        <taxon>Entomobryomorpha</taxon>
        <taxon>Entomobryoidea</taxon>
        <taxon>Orchesellidae</taxon>
        <taxon>Orchesellinae</taxon>
        <taxon>Orchesella</taxon>
    </lineage>
</organism>
<name>A0ABP1RQZ2_9HEXA</name>
<dbReference type="EMBL" id="CAXLJM020000099">
    <property type="protein sequence ID" value="CAL8133509.1"/>
    <property type="molecule type" value="Genomic_DNA"/>
</dbReference>
<keyword evidence="2" id="KW-1185">Reference proteome</keyword>
<dbReference type="SUPFAM" id="SSF48576">
    <property type="entry name" value="Terpenoid synthases"/>
    <property type="match status" value="1"/>
</dbReference>
<evidence type="ECO:0000313" key="2">
    <source>
        <dbReference type="Proteomes" id="UP001642540"/>
    </source>
</evidence>
<dbReference type="Pfam" id="PF19086">
    <property type="entry name" value="Terpene_syn_C_2"/>
    <property type="match status" value="1"/>
</dbReference>
<evidence type="ECO:0000313" key="1">
    <source>
        <dbReference type="EMBL" id="CAL8133509.1"/>
    </source>
</evidence>
<accession>A0ABP1RQZ2</accession>
<dbReference type="Gene3D" id="1.10.600.10">
    <property type="entry name" value="Farnesyl Diphosphate Synthase"/>
    <property type="match status" value="1"/>
</dbReference>
<reference evidence="1 2" key="1">
    <citation type="submission" date="2024-08" db="EMBL/GenBank/DDBJ databases">
        <authorList>
            <person name="Cucini C."/>
            <person name="Frati F."/>
        </authorList>
    </citation>
    <scope>NUCLEOTIDE SEQUENCE [LARGE SCALE GENOMIC DNA]</scope>
</reference>